<dbReference type="Gene3D" id="3.40.960.10">
    <property type="entry name" value="VSR Endonuclease"/>
    <property type="match status" value="1"/>
</dbReference>
<keyword evidence="2 7" id="KW-0255">Endonuclease</keyword>
<keyword evidence="5" id="KW-0234">DNA repair</keyword>
<keyword evidence="8" id="KW-1185">Reference proteome</keyword>
<reference evidence="7 8" key="1">
    <citation type="submission" date="2020-03" db="EMBL/GenBank/DDBJ databases">
        <title>Whole genome shotgun sequence of Phytohabitans suffuscus NBRC 105367.</title>
        <authorList>
            <person name="Komaki H."/>
            <person name="Tamura T."/>
        </authorList>
    </citation>
    <scope>NUCLEOTIDE SEQUENCE [LARGE SCALE GENOMIC DNA]</scope>
    <source>
        <strain evidence="7 8">NBRC 105367</strain>
    </source>
</reference>
<dbReference type="Pfam" id="PF03852">
    <property type="entry name" value="Vsr"/>
    <property type="match status" value="1"/>
</dbReference>
<dbReference type="InterPro" id="IPR011335">
    <property type="entry name" value="Restrct_endonuc-II-like"/>
</dbReference>
<dbReference type="CDD" id="cd00221">
    <property type="entry name" value="Vsr"/>
    <property type="match status" value="1"/>
</dbReference>
<keyword evidence="1" id="KW-0540">Nuclease</keyword>
<evidence type="ECO:0000256" key="3">
    <source>
        <dbReference type="ARBA" id="ARBA00022763"/>
    </source>
</evidence>
<dbReference type="KEGG" id="psuu:Psuf_035530"/>
<dbReference type="GO" id="GO:0004519">
    <property type="term" value="F:endonuclease activity"/>
    <property type="evidence" value="ECO:0007669"/>
    <property type="project" value="UniProtKB-KW"/>
</dbReference>
<evidence type="ECO:0000256" key="4">
    <source>
        <dbReference type="ARBA" id="ARBA00022801"/>
    </source>
</evidence>
<protein>
    <submittedName>
        <fullName evidence="7">Very short patch repair endonuclease</fullName>
    </submittedName>
</protein>
<evidence type="ECO:0000256" key="2">
    <source>
        <dbReference type="ARBA" id="ARBA00022759"/>
    </source>
</evidence>
<dbReference type="SUPFAM" id="SSF52980">
    <property type="entry name" value="Restriction endonuclease-like"/>
    <property type="match status" value="1"/>
</dbReference>
<evidence type="ECO:0000313" key="7">
    <source>
        <dbReference type="EMBL" id="BCB86240.1"/>
    </source>
</evidence>
<proteinExistence type="inferred from homology"/>
<evidence type="ECO:0000256" key="1">
    <source>
        <dbReference type="ARBA" id="ARBA00022722"/>
    </source>
</evidence>
<dbReference type="InterPro" id="IPR004603">
    <property type="entry name" value="DNA_mismatch_endonuc_vsr"/>
</dbReference>
<dbReference type="EMBL" id="AP022871">
    <property type="protein sequence ID" value="BCB86240.1"/>
    <property type="molecule type" value="Genomic_DNA"/>
</dbReference>
<accession>A0A6F8YJI8</accession>
<dbReference type="REBASE" id="396334">
    <property type="entry name" value="V.Psu105367ORF35540P"/>
</dbReference>
<organism evidence="7 8">
    <name type="scientific">Phytohabitans suffuscus</name>
    <dbReference type="NCBI Taxonomy" id="624315"/>
    <lineage>
        <taxon>Bacteria</taxon>
        <taxon>Bacillati</taxon>
        <taxon>Actinomycetota</taxon>
        <taxon>Actinomycetes</taxon>
        <taxon>Micromonosporales</taxon>
        <taxon>Micromonosporaceae</taxon>
    </lineage>
</organism>
<evidence type="ECO:0000256" key="5">
    <source>
        <dbReference type="ARBA" id="ARBA00023204"/>
    </source>
</evidence>
<dbReference type="GO" id="GO:0016787">
    <property type="term" value="F:hydrolase activity"/>
    <property type="evidence" value="ECO:0007669"/>
    <property type="project" value="UniProtKB-KW"/>
</dbReference>
<comment type="similarity">
    <text evidence="6">Belongs to the Vsr family.</text>
</comment>
<gene>
    <name evidence="7" type="ORF">Psuf_035530</name>
</gene>
<keyword evidence="4" id="KW-0378">Hydrolase</keyword>
<name>A0A6F8YJI8_9ACTN</name>
<sequence>MAAWVTTTISKHLHGRRKEHTEPELLLRRALHASGARFRLHRRLAPGCTPDLVLPRRMIAVFVDGDYWHSCPVHGRTRPFEGPNAALWEQKMARNKERDAHSTLAAQRAGWTVVRVWECTVRSDPQTAARAVLQGISPPPTGTPVSDIQ</sequence>
<dbReference type="RefSeq" id="WP_173158121.1">
    <property type="nucleotide sequence ID" value="NZ_AP022871.1"/>
</dbReference>
<evidence type="ECO:0000313" key="8">
    <source>
        <dbReference type="Proteomes" id="UP000503011"/>
    </source>
</evidence>
<evidence type="ECO:0000256" key="6">
    <source>
        <dbReference type="ARBA" id="ARBA00029466"/>
    </source>
</evidence>
<dbReference type="GO" id="GO:0006298">
    <property type="term" value="P:mismatch repair"/>
    <property type="evidence" value="ECO:0007669"/>
    <property type="project" value="InterPro"/>
</dbReference>
<dbReference type="Proteomes" id="UP000503011">
    <property type="component" value="Chromosome"/>
</dbReference>
<keyword evidence="3" id="KW-0227">DNA damage</keyword>
<dbReference type="AlphaFoldDB" id="A0A6F8YJI8"/>
<reference evidence="7 8" key="2">
    <citation type="submission" date="2020-03" db="EMBL/GenBank/DDBJ databases">
        <authorList>
            <person name="Ichikawa N."/>
            <person name="Kimura A."/>
            <person name="Kitahashi Y."/>
            <person name="Uohara A."/>
        </authorList>
    </citation>
    <scope>NUCLEOTIDE SEQUENCE [LARGE SCALE GENOMIC DNA]</scope>
    <source>
        <strain evidence="7 8">NBRC 105367</strain>
    </source>
</reference>